<feature type="region of interest" description="Disordered" evidence="6">
    <location>
        <begin position="263"/>
        <end position="291"/>
    </location>
</feature>
<comment type="caution">
    <text evidence="7">The sequence shown here is derived from an EMBL/GenBank/DDBJ whole genome shotgun (WGS) entry which is preliminary data.</text>
</comment>
<dbReference type="GO" id="GO:0005634">
    <property type="term" value="C:nucleus"/>
    <property type="evidence" value="ECO:0007669"/>
    <property type="project" value="TreeGrafter"/>
</dbReference>
<evidence type="ECO:0000256" key="4">
    <source>
        <dbReference type="ARBA" id="ARBA00013566"/>
    </source>
</evidence>
<feature type="compositionally biased region" description="Polar residues" evidence="6">
    <location>
        <begin position="58"/>
        <end position="68"/>
    </location>
</feature>
<dbReference type="EMBL" id="JAUKUD010000006">
    <property type="protein sequence ID" value="KAK0740252.1"/>
    <property type="molecule type" value="Genomic_DNA"/>
</dbReference>
<dbReference type="Pfam" id="PF06413">
    <property type="entry name" value="Neugrin"/>
    <property type="match status" value="1"/>
</dbReference>
<accession>A0AA40JYZ9</accession>
<dbReference type="GO" id="GO:0005739">
    <property type="term" value="C:mitochondrion"/>
    <property type="evidence" value="ECO:0007669"/>
    <property type="project" value="UniProtKB-SubCell"/>
</dbReference>
<reference evidence="7" key="1">
    <citation type="submission" date="2023-06" db="EMBL/GenBank/DDBJ databases">
        <title>Genome-scale phylogeny and comparative genomics of the fungal order Sordariales.</title>
        <authorList>
            <consortium name="Lawrence Berkeley National Laboratory"/>
            <person name="Hensen N."/>
            <person name="Bonometti L."/>
            <person name="Westerberg I."/>
            <person name="Brannstrom I.O."/>
            <person name="Guillou S."/>
            <person name="Cros-Aarteil S."/>
            <person name="Calhoun S."/>
            <person name="Haridas S."/>
            <person name="Kuo A."/>
            <person name="Mondo S."/>
            <person name="Pangilinan J."/>
            <person name="Riley R."/>
            <person name="LaButti K."/>
            <person name="Andreopoulos B."/>
            <person name="Lipzen A."/>
            <person name="Chen C."/>
            <person name="Yanf M."/>
            <person name="Daum C."/>
            <person name="Ng V."/>
            <person name="Clum A."/>
            <person name="Steindorff A."/>
            <person name="Ohm R."/>
            <person name="Martin F."/>
            <person name="Silar P."/>
            <person name="Natvig D."/>
            <person name="Lalanne C."/>
            <person name="Gautier V."/>
            <person name="Ament-velasquez S.L."/>
            <person name="Kruys A."/>
            <person name="Hutchinson M.I."/>
            <person name="Powell A.J."/>
            <person name="Barry K."/>
            <person name="Miller A.N."/>
            <person name="Grigoriev I.V."/>
            <person name="Debuchy R."/>
            <person name="Gladieux P."/>
            <person name="Thoren M.H."/>
            <person name="Johannesson H."/>
        </authorList>
    </citation>
    <scope>NUCLEOTIDE SEQUENCE</scope>
    <source>
        <strain evidence="7">SMH3187-1</strain>
    </source>
</reference>
<feature type="region of interest" description="Disordered" evidence="6">
    <location>
        <begin position="57"/>
        <end position="132"/>
    </location>
</feature>
<evidence type="ECO:0000256" key="3">
    <source>
        <dbReference type="ARBA" id="ARBA00010895"/>
    </source>
</evidence>
<name>A0AA40JYZ9_9PEZI</name>
<dbReference type="AlphaFoldDB" id="A0AA40JYZ9"/>
<comment type="similarity">
    <text evidence="3">Belongs to the RRG9 family.</text>
</comment>
<comment type="subcellular location">
    <subcellularLocation>
        <location evidence="2">Mitochondrion</location>
    </subcellularLocation>
</comment>
<evidence type="ECO:0000256" key="6">
    <source>
        <dbReference type="SAM" id="MobiDB-lite"/>
    </source>
</evidence>
<evidence type="ECO:0000256" key="5">
    <source>
        <dbReference type="ARBA" id="ARBA00022946"/>
    </source>
</evidence>
<evidence type="ECO:0000313" key="8">
    <source>
        <dbReference type="Proteomes" id="UP001172155"/>
    </source>
</evidence>
<gene>
    <name evidence="7" type="ORF">B0T18DRAFT_332716</name>
</gene>
<proteinExistence type="inferred from homology"/>
<protein>
    <recommendedName>
        <fullName evidence="4">Required for respiratory growth protein 9, mitochondrial</fullName>
    </recommendedName>
</protein>
<dbReference type="PANTHER" id="PTHR13475">
    <property type="entry name" value="NEUGRIN"/>
    <property type="match status" value="1"/>
</dbReference>
<keyword evidence="5" id="KW-0809">Transit peptide</keyword>
<comment type="function">
    <text evidence="1">Required for respiratory activity and maintenance and expression of the mitochondrial genome.</text>
</comment>
<evidence type="ECO:0000256" key="2">
    <source>
        <dbReference type="ARBA" id="ARBA00004173"/>
    </source>
</evidence>
<evidence type="ECO:0000313" key="7">
    <source>
        <dbReference type="EMBL" id="KAK0740252.1"/>
    </source>
</evidence>
<organism evidence="7 8">
    <name type="scientific">Schizothecium vesticola</name>
    <dbReference type="NCBI Taxonomy" id="314040"/>
    <lineage>
        <taxon>Eukaryota</taxon>
        <taxon>Fungi</taxon>
        <taxon>Dikarya</taxon>
        <taxon>Ascomycota</taxon>
        <taxon>Pezizomycotina</taxon>
        <taxon>Sordariomycetes</taxon>
        <taxon>Sordariomycetidae</taxon>
        <taxon>Sordariales</taxon>
        <taxon>Schizotheciaceae</taxon>
        <taxon>Schizothecium</taxon>
    </lineage>
</organism>
<dbReference type="InterPro" id="IPR010487">
    <property type="entry name" value="NGRN/Rrg9"/>
</dbReference>
<dbReference type="Proteomes" id="UP001172155">
    <property type="component" value="Unassembled WGS sequence"/>
</dbReference>
<dbReference type="PANTHER" id="PTHR13475:SF3">
    <property type="entry name" value="NEUGRIN"/>
    <property type="match status" value="1"/>
</dbReference>
<keyword evidence="8" id="KW-1185">Reference proteome</keyword>
<evidence type="ECO:0000256" key="1">
    <source>
        <dbReference type="ARBA" id="ARBA00003548"/>
    </source>
</evidence>
<sequence>MNCSCRTAALRIFVNNIAHINVPTIVAAARLASRNPLSNPLRNLQSLGRSAAALPISASRSLHTTPYRSNRPRKPSAAAGAGADRKSGKPPFRRPGKPGGRWPGKPDRRPKGGAHAPAPAEEASDEPRKPSLHQLRIEEQDEAGMIRNRTDWKVQKAALKEKFPDGWQPRKKLSPDALTGIRALHAEFPDIYTTEELANKFEVSAENIRRILRSKWVPSVDEEVDRQERWFNRGKKVWSRWAELGKKPPRRWRAEGIVRDPIWNEKRGEGDKKSARRRASEAHKKLSESLM</sequence>